<dbReference type="PANTHER" id="PTHR21262:SF36">
    <property type="entry name" value="BIFUNCTIONAL (P)PPGPP SYNTHASE_HYDROLASE SPOT"/>
    <property type="match status" value="1"/>
</dbReference>
<evidence type="ECO:0000256" key="1">
    <source>
        <dbReference type="RuleBase" id="RU003847"/>
    </source>
</evidence>
<sequence length="464" mass="52266">MADADLLIEELSTYLKPKDVEHVRVAIDFSRIAHQGQMRHSGDPYISHPIAVARILTPLHIDAQAIIAALLHDVVEDTEVTNEQVAEKFGKPVAELVDGLSKLDRIQFETREDAQAENFRKMLMAMARDVRVILIKLADRLHNMRTLDSMAVDKRERIARETMEIYAPIANRLGLNDVHHELQDLSFKYLHPNRYGVLAKALLVARGNRREVVSKILDAIRQTLAGVSIQADVTGREKDIYSIYKKMQSKSLAFAEVLDIYGFRVLVNDFASCYVALGALHSLYKPIPGKFKDYIAIPKVNGYQSLHTTLFGPFGTPIEIQIRTHEMHRIAEAGVASHWLYKSGHDSINDLHTKTHQWLQELLESLSQSSDSSEFLEHLKVDLFPDEVYVFTPKGKILSLPRGATGVDFAYSVHTDIGNRCIAIKVNHELVPLRSELRNGDRVEVITAPNAKPNPAWLSYVATS</sequence>
<dbReference type="PROSITE" id="PS51880">
    <property type="entry name" value="TGS"/>
    <property type="match status" value="1"/>
</dbReference>
<dbReference type="SMART" id="SM00954">
    <property type="entry name" value="RelA_SpoT"/>
    <property type="match status" value="1"/>
</dbReference>
<dbReference type="FunFam" id="1.10.3210.10:FF:000001">
    <property type="entry name" value="GTP pyrophosphokinase RelA"/>
    <property type="match status" value="1"/>
</dbReference>
<accession>A0A139BTI7</accession>
<evidence type="ECO:0000259" key="2">
    <source>
        <dbReference type="PROSITE" id="PS51831"/>
    </source>
</evidence>
<comment type="caution">
    <text evidence="4">The sequence shown here is derived from an EMBL/GenBank/DDBJ whole genome shotgun (WGS) entry which is preliminary data.</text>
</comment>
<dbReference type="Gene3D" id="3.10.20.30">
    <property type="match status" value="1"/>
</dbReference>
<dbReference type="GO" id="GO:0005886">
    <property type="term" value="C:plasma membrane"/>
    <property type="evidence" value="ECO:0007669"/>
    <property type="project" value="TreeGrafter"/>
</dbReference>
<dbReference type="CDD" id="cd01668">
    <property type="entry name" value="TGS_RSH"/>
    <property type="match status" value="1"/>
</dbReference>
<dbReference type="InterPro" id="IPR012675">
    <property type="entry name" value="Beta-grasp_dom_sf"/>
</dbReference>
<name>A0A139BTI7_9PROT</name>
<dbReference type="FunFam" id="3.30.460.10:FF:000001">
    <property type="entry name" value="GTP pyrophosphokinase RelA"/>
    <property type="match status" value="1"/>
</dbReference>
<dbReference type="GO" id="GO:0008893">
    <property type="term" value="F:guanosine-3',5'-bis(diphosphate) 3'-diphosphatase activity"/>
    <property type="evidence" value="ECO:0007669"/>
    <property type="project" value="TreeGrafter"/>
</dbReference>
<dbReference type="EMBL" id="LSLI01000035">
    <property type="protein sequence ID" value="KXS32267.1"/>
    <property type="molecule type" value="Genomic_DNA"/>
</dbReference>
<dbReference type="Pfam" id="PF04607">
    <property type="entry name" value="RelA_SpoT"/>
    <property type="match status" value="1"/>
</dbReference>
<feature type="domain" description="HD" evidence="2">
    <location>
        <begin position="45"/>
        <end position="144"/>
    </location>
</feature>
<dbReference type="SUPFAM" id="SSF81271">
    <property type="entry name" value="TGS-like"/>
    <property type="match status" value="1"/>
</dbReference>
<dbReference type="PANTHER" id="PTHR21262">
    <property type="entry name" value="GUANOSINE-3',5'-BIS DIPHOSPHATE 3'-PYROPHOSPHOHYDROLASE"/>
    <property type="match status" value="1"/>
</dbReference>
<dbReference type="FunFam" id="3.10.20.30:FF:000002">
    <property type="entry name" value="GTP pyrophosphokinase (RelA/SpoT)"/>
    <property type="match status" value="1"/>
</dbReference>
<protein>
    <submittedName>
        <fullName evidence="4">(P)ppGpp synthetase I, SpoT/RelA</fullName>
    </submittedName>
</protein>
<dbReference type="GO" id="GO:0042594">
    <property type="term" value="P:response to starvation"/>
    <property type="evidence" value="ECO:0007669"/>
    <property type="project" value="TreeGrafter"/>
</dbReference>
<dbReference type="SMART" id="SM00471">
    <property type="entry name" value="HDc"/>
    <property type="match status" value="1"/>
</dbReference>
<comment type="similarity">
    <text evidence="1">Belongs to the relA/spoT family.</text>
</comment>
<dbReference type="GO" id="GO:0015969">
    <property type="term" value="P:guanosine tetraphosphate metabolic process"/>
    <property type="evidence" value="ECO:0007669"/>
    <property type="project" value="InterPro"/>
</dbReference>
<dbReference type="AlphaFoldDB" id="A0A139BTI7"/>
<dbReference type="InterPro" id="IPR033655">
    <property type="entry name" value="TGS_RelA/SpoT"/>
</dbReference>
<dbReference type="NCBIfam" id="TIGR00691">
    <property type="entry name" value="spoT_relA"/>
    <property type="match status" value="1"/>
</dbReference>
<dbReference type="InterPro" id="IPR012676">
    <property type="entry name" value="TGS-like"/>
</dbReference>
<evidence type="ECO:0000259" key="3">
    <source>
        <dbReference type="PROSITE" id="PS51880"/>
    </source>
</evidence>
<proteinExistence type="inferred from homology"/>
<dbReference type="Pfam" id="PF02824">
    <property type="entry name" value="TGS"/>
    <property type="match status" value="1"/>
</dbReference>
<dbReference type="GO" id="GO:0008728">
    <property type="term" value="F:GTP diphosphokinase activity"/>
    <property type="evidence" value="ECO:0007669"/>
    <property type="project" value="TreeGrafter"/>
</dbReference>
<organism evidence="4 5">
    <name type="scientific">Candidatus Gallionella acididurans</name>
    <dbReference type="NCBI Taxonomy" id="1796491"/>
    <lineage>
        <taxon>Bacteria</taxon>
        <taxon>Pseudomonadati</taxon>
        <taxon>Pseudomonadota</taxon>
        <taxon>Betaproteobacteria</taxon>
        <taxon>Nitrosomonadales</taxon>
        <taxon>Gallionellaceae</taxon>
        <taxon>Gallionella</taxon>
    </lineage>
</organism>
<dbReference type="InterPro" id="IPR007685">
    <property type="entry name" value="RelA_SpoT"/>
</dbReference>
<comment type="function">
    <text evidence="1">In eubacteria ppGpp (guanosine 3'-diphosphate 5'-diphosphate) is a mediator of the stringent response that coordinates a variety of cellular activities in response to changes in nutritional abundance.</text>
</comment>
<feature type="domain" description="TGS" evidence="3">
    <location>
        <begin position="386"/>
        <end position="447"/>
    </location>
</feature>
<dbReference type="InterPro" id="IPR004095">
    <property type="entry name" value="TGS"/>
</dbReference>
<dbReference type="InterPro" id="IPR004811">
    <property type="entry name" value="RelA/Spo_fam"/>
</dbReference>
<dbReference type="CDD" id="cd05399">
    <property type="entry name" value="NT_Rel-Spo_like"/>
    <property type="match status" value="1"/>
</dbReference>
<dbReference type="GO" id="GO:0015949">
    <property type="term" value="P:nucleobase-containing small molecule interconversion"/>
    <property type="evidence" value="ECO:0007669"/>
    <property type="project" value="UniProtKB-ARBA"/>
</dbReference>
<dbReference type="InterPro" id="IPR043519">
    <property type="entry name" value="NT_sf"/>
</dbReference>
<dbReference type="PROSITE" id="PS51831">
    <property type="entry name" value="HD"/>
    <property type="match status" value="1"/>
</dbReference>
<evidence type="ECO:0000313" key="5">
    <source>
        <dbReference type="Proteomes" id="UP000070578"/>
    </source>
</evidence>
<dbReference type="InterPro" id="IPR003607">
    <property type="entry name" value="HD/PDEase_dom"/>
</dbReference>
<dbReference type="Proteomes" id="UP000070578">
    <property type="component" value="Unassembled WGS sequence"/>
</dbReference>
<feature type="non-terminal residue" evidence="4">
    <location>
        <position position="464"/>
    </location>
</feature>
<gene>
    <name evidence="4" type="ORF">AWT59_1581</name>
</gene>
<reference evidence="4 5" key="1">
    <citation type="submission" date="2016-02" db="EMBL/GenBank/DDBJ databases">
        <authorList>
            <person name="Wen L."/>
            <person name="He K."/>
            <person name="Yang H."/>
        </authorList>
    </citation>
    <scope>NUCLEOTIDE SEQUENCE [LARGE SCALE GENOMIC DNA]</scope>
    <source>
        <strain evidence="4">ShG14-8</strain>
    </source>
</reference>
<reference evidence="4 5" key="2">
    <citation type="submission" date="2016-03" db="EMBL/GenBank/DDBJ databases">
        <title>New uncultured bacterium of the family Gallionellaceae from acid mine drainage: description and reconstruction of genome based on metagenomic analysis of microbial community.</title>
        <authorList>
            <person name="Kadnikov V."/>
            <person name="Ivasenko D."/>
            <person name="Beletsky A."/>
            <person name="Mardanov A."/>
            <person name="Danilova E."/>
            <person name="Pimenov N."/>
            <person name="Karnachuk O."/>
            <person name="Ravin N."/>
        </authorList>
    </citation>
    <scope>NUCLEOTIDE SEQUENCE [LARGE SCALE GENOMIC DNA]</scope>
    <source>
        <strain evidence="4">ShG14-8</strain>
    </source>
</reference>
<dbReference type="Gene3D" id="1.10.3210.10">
    <property type="entry name" value="Hypothetical protein af1432"/>
    <property type="match status" value="1"/>
</dbReference>
<dbReference type="SUPFAM" id="SSF81301">
    <property type="entry name" value="Nucleotidyltransferase"/>
    <property type="match status" value="1"/>
</dbReference>
<dbReference type="Pfam" id="PF13328">
    <property type="entry name" value="HD_4"/>
    <property type="match status" value="1"/>
</dbReference>
<dbReference type="InterPro" id="IPR006674">
    <property type="entry name" value="HD_domain"/>
</dbReference>
<evidence type="ECO:0000313" key="4">
    <source>
        <dbReference type="EMBL" id="KXS32267.1"/>
    </source>
</evidence>
<dbReference type="CDD" id="cd00077">
    <property type="entry name" value="HDc"/>
    <property type="match status" value="1"/>
</dbReference>
<dbReference type="Gene3D" id="3.30.460.10">
    <property type="entry name" value="Beta Polymerase, domain 2"/>
    <property type="match status" value="1"/>
</dbReference>
<dbReference type="SUPFAM" id="SSF109604">
    <property type="entry name" value="HD-domain/PDEase-like"/>
    <property type="match status" value="1"/>
</dbReference>